<dbReference type="Pfam" id="PF02653">
    <property type="entry name" value="BPD_transp_2"/>
    <property type="match status" value="1"/>
</dbReference>
<feature type="transmembrane region" description="Helical" evidence="9">
    <location>
        <begin position="6"/>
        <end position="28"/>
    </location>
</feature>
<organism evidence="10 11">
    <name type="scientific">Elstera cyanobacteriorum</name>
    <dbReference type="NCBI Taxonomy" id="2022747"/>
    <lineage>
        <taxon>Bacteria</taxon>
        <taxon>Pseudomonadati</taxon>
        <taxon>Pseudomonadota</taxon>
        <taxon>Alphaproteobacteria</taxon>
        <taxon>Rhodospirillales</taxon>
        <taxon>Rhodospirillaceae</taxon>
        <taxon>Elstera</taxon>
    </lineage>
</organism>
<evidence type="ECO:0000256" key="5">
    <source>
        <dbReference type="ARBA" id="ARBA00022970"/>
    </source>
</evidence>
<evidence type="ECO:0000256" key="4">
    <source>
        <dbReference type="ARBA" id="ARBA00022692"/>
    </source>
</evidence>
<dbReference type="GO" id="GO:0005886">
    <property type="term" value="C:plasma membrane"/>
    <property type="evidence" value="ECO:0007669"/>
    <property type="project" value="UniProtKB-SubCell"/>
</dbReference>
<accession>A0A255XTA7</accession>
<keyword evidence="2" id="KW-0813">Transport</keyword>
<evidence type="ECO:0000313" key="10">
    <source>
        <dbReference type="EMBL" id="OYQ19490.1"/>
    </source>
</evidence>
<keyword evidence="4 9" id="KW-0812">Transmembrane</keyword>
<dbReference type="Proteomes" id="UP000216361">
    <property type="component" value="Unassembled WGS sequence"/>
</dbReference>
<comment type="similarity">
    <text evidence="8">Belongs to the binding-protein-dependent transport system permease family. LivHM subfamily.</text>
</comment>
<evidence type="ECO:0000256" key="3">
    <source>
        <dbReference type="ARBA" id="ARBA00022475"/>
    </source>
</evidence>
<dbReference type="CDD" id="cd06582">
    <property type="entry name" value="TM_PBP1_LivH_like"/>
    <property type="match status" value="1"/>
</dbReference>
<dbReference type="GO" id="GO:0006865">
    <property type="term" value="P:amino acid transport"/>
    <property type="evidence" value="ECO:0007669"/>
    <property type="project" value="UniProtKB-KW"/>
</dbReference>
<dbReference type="InterPro" id="IPR001851">
    <property type="entry name" value="ABC_transp_permease"/>
</dbReference>
<keyword evidence="7 9" id="KW-0472">Membrane</keyword>
<evidence type="ECO:0000256" key="9">
    <source>
        <dbReference type="SAM" id="Phobius"/>
    </source>
</evidence>
<reference evidence="10 11" key="1">
    <citation type="submission" date="2017-07" db="EMBL/GenBank/DDBJ databases">
        <title>Elstera cyanobacteriorum sp. nov., a novel bacterium isolated from cyanobacterial aggregates in a eutrophic lake.</title>
        <authorList>
            <person name="Cai H."/>
        </authorList>
    </citation>
    <scope>NUCLEOTIDE SEQUENCE [LARGE SCALE GENOMIC DNA]</scope>
    <source>
        <strain evidence="10 11">TH019</strain>
    </source>
</reference>
<sequence length="289" mass="30061">MATVWIGLLFDGLAYGMLLYLMSLGLAITLGLMGFIHLAHGGYAALGGYLAVAWVKQAGGSFWAALPVGFLAMAALGAVVERTLLCRLYARPAFDQILFCIGFLFVVVAGITAVWGGSQQTVPLPALLQGQIAFAGLELGRYRLFLLVLGAALIVALQLGLARTRWGMRLRAAVDDRDVARGLGLPVARLFAGTFALGTGLAGLGGVLSVPLVGLDPAFPLKYLVLCLIIVAVGGVGGIGGPLVAALSLGVLDVFGKYYLPQVGGFLIYAVMVGLLLRWPGGLFAGRQS</sequence>
<evidence type="ECO:0000256" key="1">
    <source>
        <dbReference type="ARBA" id="ARBA00004651"/>
    </source>
</evidence>
<gene>
    <name evidence="10" type="ORF">CHR90_08710</name>
</gene>
<feature type="transmembrane region" description="Helical" evidence="9">
    <location>
        <begin position="144"/>
        <end position="162"/>
    </location>
</feature>
<comment type="caution">
    <text evidence="10">The sequence shown here is derived from an EMBL/GenBank/DDBJ whole genome shotgun (WGS) entry which is preliminary data.</text>
</comment>
<protein>
    <submittedName>
        <fullName evidence="10">Branched-chain amino acid ABC transporter permease</fullName>
    </submittedName>
</protein>
<keyword evidence="11" id="KW-1185">Reference proteome</keyword>
<evidence type="ECO:0000256" key="2">
    <source>
        <dbReference type="ARBA" id="ARBA00022448"/>
    </source>
</evidence>
<dbReference type="OrthoDB" id="9807115at2"/>
<feature type="transmembrane region" description="Helical" evidence="9">
    <location>
        <begin position="97"/>
        <end position="118"/>
    </location>
</feature>
<feature type="transmembrane region" description="Helical" evidence="9">
    <location>
        <begin position="61"/>
        <end position="85"/>
    </location>
</feature>
<dbReference type="PANTHER" id="PTHR11795:SF442">
    <property type="entry name" value="ABC TRANSPORTER ATP-BINDING PROTEIN"/>
    <property type="match status" value="1"/>
</dbReference>
<feature type="transmembrane region" description="Helical" evidence="9">
    <location>
        <begin position="259"/>
        <end position="279"/>
    </location>
</feature>
<dbReference type="GO" id="GO:0022857">
    <property type="term" value="F:transmembrane transporter activity"/>
    <property type="evidence" value="ECO:0007669"/>
    <property type="project" value="InterPro"/>
</dbReference>
<feature type="transmembrane region" description="Helical" evidence="9">
    <location>
        <begin position="183"/>
        <end position="203"/>
    </location>
</feature>
<keyword evidence="6 9" id="KW-1133">Transmembrane helix</keyword>
<evidence type="ECO:0000313" key="11">
    <source>
        <dbReference type="Proteomes" id="UP000216361"/>
    </source>
</evidence>
<dbReference type="InterPro" id="IPR052157">
    <property type="entry name" value="BCAA_transport_permease"/>
</dbReference>
<dbReference type="AlphaFoldDB" id="A0A255XTA7"/>
<name>A0A255XTA7_9PROT</name>
<proteinExistence type="inferred from homology"/>
<keyword evidence="5" id="KW-0029">Amino-acid transport</keyword>
<dbReference type="PANTHER" id="PTHR11795">
    <property type="entry name" value="BRANCHED-CHAIN AMINO ACID TRANSPORT SYSTEM PERMEASE PROTEIN LIVH"/>
    <property type="match status" value="1"/>
</dbReference>
<dbReference type="EMBL" id="NOXS01000031">
    <property type="protein sequence ID" value="OYQ19490.1"/>
    <property type="molecule type" value="Genomic_DNA"/>
</dbReference>
<dbReference type="RefSeq" id="WP_094408595.1">
    <property type="nucleotide sequence ID" value="NZ_BMJZ01000004.1"/>
</dbReference>
<evidence type="ECO:0000256" key="8">
    <source>
        <dbReference type="ARBA" id="ARBA00037998"/>
    </source>
</evidence>
<comment type="subcellular location">
    <subcellularLocation>
        <location evidence="1">Cell membrane</location>
        <topology evidence="1">Multi-pass membrane protein</topology>
    </subcellularLocation>
</comment>
<feature type="transmembrane region" description="Helical" evidence="9">
    <location>
        <begin position="223"/>
        <end position="247"/>
    </location>
</feature>
<keyword evidence="3" id="KW-1003">Cell membrane</keyword>
<feature type="transmembrane region" description="Helical" evidence="9">
    <location>
        <begin position="35"/>
        <end position="55"/>
    </location>
</feature>
<evidence type="ECO:0000256" key="6">
    <source>
        <dbReference type="ARBA" id="ARBA00022989"/>
    </source>
</evidence>
<evidence type="ECO:0000256" key="7">
    <source>
        <dbReference type="ARBA" id="ARBA00023136"/>
    </source>
</evidence>